<dbReference type="Proteomes" id="UP001652740">
    <property type="component" value="Unplaced"/>
</dbReference>
<evidence type="ECO:0000313" key="3">
    <source>
        <dbReference type="RefSeq" id="XP_026748772.1"/>
    </source>
</evidence>
<dbReference type="GO" id="GO:0042742">
    <property type="term" value="P:defense response to bacterium"/>
    <property type="evidence" value="ECO:0007669"/>
    <property type="project" value="InterPro"/>
</dbReference>
<dbReference type="InterPro" id="IPR009456">
    <property type="entry name" value="Moricin_fam"/>
</dbReference>
<dbReference type="KEGG" id="gmw:113509611"/>
<organism evidence="2 3">
    <name type="scientific">Galleria mellonella</name>
    <name type="common">Greater wax moth</name>
    <dbReference type="NCBI Taxonomy" id="7137"/>
    <lineage>
        <taxon>Eukaryota</taxon>
        <taxon>Metazoa</taxon>
        <taxon>Ecdysozoa</taxon>
        <taxon>Arthropoda</taxon>
        <taxon>Hexapoda</taxon>
        <taxon>Insecta</taxon>
        <taxon>Pterygota</taxon>
        <taxon>Neoptera</taxon>
        <taxon>Endopterygota</taxon>
        <taxon>Lepidoptera</taxon>
        <taxon>Glossata</taxon>
        <taxon>Ditrysia</taxon>
        <taxon>Pyraloidea</taxon>
        <taxon>Pyralidae</taxon>
        <taxon>Galleriinae</taxon>
        <taxon>Galleria</taxon>
    </lineage>
</organism>
<dbReference type="RefSeq" id="XP_026748772.1">
    <property type="nucleotide sequence ID" value="XM_026892971.3"/>
</dbReference>
<dbReference type="Pfam" id="PF06451">
    <property type="entry name" value="Moricin"/>
    <property type="match status" value="1"/>
</dbReference>
<dbReference type="InParanoid" id="A0A6J1W7L6"/>
<dbReference type="InterPro" id="IPR037043">
    <property type="entry name" value="Moricin_sf"/>
</dbReference>
<reference evidence="3" key="1">
    <citation type="submission" date="2025-08" db="UniProtKB">
        <authorList>
            <consortium name="RefSeq"/>
        </authorList>
    </citation>
    <scope>IDENTIFICATION</scope>
    <source>
        <tissue evidence="3">Whole larvae</tissue>
    </source>
</reference>
<gene>
    <name evidence="3" type="primary">LOC113509611</name>
</gene>
<sequence length="63" mass="6600">MKFFNLVLMVFAVLALMLNGTNAEPKGIGSALKKGGKIIKGGLGALGAIGTGQQVYEHVQNRQ</sequence>
<dbReference type="GeneID" id="113509611"/>
<evidence type="ECO:0000313" key="2">
    <source>
        <dbReference type="Proteomes" id="UP001652740"/>
    </source>
</evidence>
<keyword evidence="1" id="KW-0732">Signal</keyword>
<keyword evidence="2" id="KW-1185">Reference proteome</keyword>
<dbReference type="Gene3D" id="1.20.5.750">
    <property type="entry name" value="Moricin domain"/>
    <property type="match status" value="1"/>
</dbReference>
<feature type="signal peptide" evidence="1">
    <location>
        <begin position="1"/>
        <end position="23"/>
    </location>
</feature>
<protein>
    <submittedName>
        <fullName evidence="3">Uncharacterized protein LOC113509611</fullName>
    </submittedName>
</protein>
<dbReference type="GO" id="GO:0005576">
    <property type="term" value="C:extracellular region"/>
    <property type="evidence" value="ECO:0007669"/>
    <property type="project" value="InterPro"/>
</dbReference>
<proteinExistence type="predicted"/>
<name>A0A6J1W7L6_GALME</name>
<accession>A0A6J1W7L6</accession>
<feature type="chain" id="PRO_5026813446" evidence="1">
    <location>
        <begin position="24"/>
        <end position="63"/>
    </location>
</feature>
<evidence type="ECO:0000256" key="1">
    <source>
        <dbReference type="SAM" id="SignalP"/>
    </source>
</evidence>
<dbReference type="AlphaFoldDB" id="A0A6J1W7L6"/>